<feature type="domain" description="Antitoxin Xre/MbcA/ParS-like toxin-binding" evidence="1">
    <location>
        <begin position="90"/>
        <end position="140"/>
    </location>
</feature>
<sequence>MQQGNQSNQNNFWDAVGIPSRGERLYQAIHEGFSCEVFSKLADISGIEKNQLAKITTIAPASLNRRYKAGFFTEAESDRLYRYAEVYKSALNLFEGHDQKALHWLMSPVNGLGGRKPIEMLRTSAETKAVLDLIGRLEHGVFV</sequence>
<dbReference type="OrthoDB" id="8595277at2"/>
<dbReference type="GO" id="GO:0003677">
    <property type="term" value="F:DNA binding"/>
    <property type="evidence" value="ECO:0007669"/>
    <property type="project" value="InterPro"/>
</dbReference>
<dbReference type="AlphaFoldDB" id="A0A8J2Z4P6"/>
<dbReference type="Pfam" id="PF20432">
    <property type="entry name" value="Xre-like-HTH"/>
    <property type="match status" value="1"/>
</dbReference>
<name>A0A8J2Z4P6_9GAMM</name>
<dbReference type="InterPro" id="IPR024467">
    <property type="entry name" value="Xre/MbcA/ParS-like_toxin-bd"/>
</dbReference>
<reference evidence="3" key="2">
    <citation type="submission" date="2020-09" db="EMBL/GenBank/DDBJ databases">
        <authorList>
            <person name="Sun Q."/>
            <person name="Zhou Y."/>
        </authorList>
    </citation>
    <scope>NUCLEOTIDE SEQUENCE</scope>
    <source>
        <strain evidence="3">CGMCC 1.15758</strain>
    </source>
</reference>
<feature type="domain" description="Antitoxin Xre-like helix-turn-helix" evidence="2">
    <location>
        <begin position="25"/>
        <end position="84"/>
    </location>
</feature>
<organism evidence="3 4">
    <name type="scientific">Cysteiniphilum litorale</name>
    <dbReference type="NCBI Taxonomy" id="2056700"/>
    <lineage>
        <taxon>Bacteria</taxon>
        <taxon>Pseudomonadati</taxon>
        <taxon>Pseudomonadota</taxon>
        <taxon>Gammaproteobacteria</taxon>
        <taxon>Thiotrichales</taxon>
        <taxon>Fastidiosibacteraceae</taxon>
        <taxon>Cysteiniphilum</taxon>
    </lineage>
</organism>
<proteinExistence type="predicted"/>
<evidence type="ECO:0000259" key="1">
    <source>
        <dbReference type="Pfam" id="PF09722"/>
    </source>
</evidence>
<dbReference type="Pfam" id="PF09722">
    <property type="entry name" value="Xre_MbcA_ParS_C"/>
    <property type="match status" value="1"/>
</dbReference>
<reference evidence="3" key="1">
    <citation type="journal article" date="2014" name="Int. J. Syst. Evol. Microbiol.">
        <title>Complete genome sequence of Corynebacterium casei LMG S-19264T (=DSM 44701T), isolated from a smear-ripened cheese.</title>
        <authorList>
            <consortium name="US DOE Joint Genome Institute (JGI-PGF)"/>
            <person name="Walter F."/>
            <person name="Albersmeier A."/>
            <person name="Kalinowski J."/>
            <person name="Ruckert C."/>
        </authorList>
    </citation>
    <scope>NUCLEOTIDE SEQUENCE</scope>
    <source>
        <strain evidence="3">CGMCC 1.15758</strain>
    </source>
</reference>
<dbReference type="EMBL" id="BMJS01000013">
    <property type="protein sequence ID" value="GGF97994.1"/>
    <property type="molecule type" value="Genomic_DNA"/>
</dbReference>
<dbReference type="NCBIfam" id="TIGR02293">
    <property type="entry name" value="TAS_TIGR02293"/>
    <property type="match status" value="1"/>
</dbReference>
<evidence type="ECO:0000313" key="3">
    <source>
        <dbReference type="EMBL" id="GGF97994.1"/>
    </source>
</evidence>
<evidence type="ECO:0000259" key="2">
    <source>
        <dbReference type="Pfam" id="PF20432"/>
    </source>
</evidence>
<dbReference type="Proteomes" id="UP000636949">
    <property type="component" value="Unassembled WGS sequence"/>
</dbReference>
<dbReference type="InterPro" id="IPR011979">
    <property type="entry name" value="Antitox_Xre"/>
</dbReference>
<dbReference type="RefSeq" id="WP_117002851.1">
    <property type="nucleotide sequence ID" value="NZ_BMJS01000013.1"/>
</dbReference>
<evidence type="ECO:0000313" key="4">
    <source>
        <dbReference type="Proteomes" id="UP000636949"/>
    </source>
</evidence>
<keyword evidence="4" id="KW-1185">Reference proteome</keyword>
<dbReference type="InterPro" id="IPR046847">
    <property type="entry name" value="Xre-like_HTH"/>
</dbReference>
<protein>
    <submittedName>
        <fullName evidence="3">Antitoxin</fullName>
    </submittedName>
</protein>
<accession>A0A8J2Z4P6</accession>
<comment type="caution">
    <text evidence="3">The sequence shown here is derived from an EMBL/GenBank/DDBJ whole genome shotgun (WGS) entry which is preliminary data.</text>
</comment>
<gene>
    <name evidence="3" type="ORF">GCM10010995_14020</name>
</gene>